<organism evidence="2 3">
    <name type="scientific">Cylindrodendrum hubeiense</name>
    <dbReference type="NCBI Taxonomy" id="595255"/>
    <lineage>
        <taxon>Eukaryota</taxon>
        <taxon>Fungi</taxon>
        <taxon>Dikarya</taxon>
        <taxon>Ascomycota</taxon>
        <taxon>Pezizomycotina</taxon>
        <taxon>Sordariomycetes</taxon>
        <taxon>Hypocreomycetidae</taxon>
        <taxon>Hypocreales</taxon>
        <taxon>Nectriaceae</taxon>
        <taxon>Cylindrodendrum</taxon>
    </lineage>
</organism>
<protein>
    <recommendedName>
        <fullName evidence="4">Methyltransferase type 11 domain-containing protein</fullName>
    </recommendedName>
</protein>
<dbReference type="Proteomes" id="UP000722485">
    <property type="component" value="Unassembled WGS sequence"/>
</dbReference>
<comment type="caution">
    <text evidence="2">The sequence shown here is derived from an EMBL/GenBank/DDBJ whole genome shotgun (WGS) entry which is preliminary data.</text>
</comment>
<dbReference type="PANTHER" id="PTHR43591">
    <property type="entry name" value="METHYLTRANSFERASE"/>
    <property type="match status" value="1"/>
</dbReference>
<keyword evidence="3" id="KW-1185">Reference proteome</keyword>
<dbReference type="PANTHER" id="PTHR43591:SF99">
    <property type="entry name" value="OS06G0646000 PROTEIN"/>
    <property type="match status" value="1"/>
</dbReference>
<proteinExistence type="inferred from homology"/>
<gene>
    <name evidence="2" type="ORF">G7Z17_g1907</name>
</gene>
<dbReference type="AlphaFoldDB" id="A0A9P5HLY3"/>
<reference evidence="2" key="1">
    <citation type="submission" date="2020-03" db="EMBL/GenBank/DDBJ databases">
        <title>Draft Genome Sequence of Cylindrodendrum hubeiense.</title>
        <authorList>
            <person name="Buettner E."/>
            <person name="Kellner H."/>
        </authorList>
    </citation>
    <scope>NUCLEOTIDE SEQUENCE</scope>
    <source>
        <strain evidence="2">IHI 201604</strain>
    </source>
</reference>
<evidence type="ECO:0000313" key="3">
    <source>
        <dbReference type="Proteomes" id="UP000722485"/>
    </source>
</evidence>
<dbReference type="OrthoDB" id="2013972at2759"/>
<evidence type="ECO:0008006" key="4">
    <source>
        <dbReference type="Google" id="ProtNLM"/>
    </source>
</evidence>
<evidence type="ECO:0000256" key="1">
    <source>
        <dbReference type="ARBA" id="ARBA00038158"/>
    </source>
</evidence>
<dbReference type="EMBL" id="JAANBB010000017">
    <property type="protein sequence ID" value="KAF7555784.1"/>
    <property type="molecule type" value="Genomic_DNA"/>
</dbReference>
<name>A0A9P5HLY3_9HYPO</name>
<dbReference type="Gene3D" id="3.40.50.150">
    <property type="entry name" value="Vaccinia Virus protein VP39"/>
    <property type="match status" value="1"/>
</dbReference>
<sequence>MTSNEQDAAAKGLSRLFKGITEFEKDFIVASRGVIRGLINPLLAQMDLTENTPTPVNVLDSACGTAVFTQEIQDTLPKAVLEKSTFQCADSSEPMVNIVNKRIDGEGWVNVKTAVLDAKNTGLPENSFSHVGVGLGLHLIPGPNAVLADCQRILKPGGIFGATTFHSDNTFWIPDMRSAFASFPFKAHFPEEVKMQMHSDGDWTDPAWIEENLRTQGFVDVQVKLNRGTYHLRDADEYITTFGTMIGWLTNTWWDEETRKAHPSEEVKKLMKSHLEEKYEGKGWDINYLVICMTGRVDK</sequence>
<dbReference type="InterPro" id="IPR029063">
    <property type="entry name" value="SAM-dependent_MTases_sf"/>
</dbReference>
<evidence type="ECO:0000313" key="2">
    <source>
        <dbReference type="EMBL" id="KAF7555784.1"/>
    </source>
</evidence>
<dbReference type="CDD" id="cd02440">
    <property type="entry name" value="AdoMet_MTases"/>
    <property type="match status" value="1"/>
</dbReference>
<comment type="similarity">
    <text evidence="1">Belongs to the methyltransferase superfamily. LaeA methyltransferase family.</text>
</comment>
<dbReference type="GO" id="GO:0008168">
    <property type="term" value="F:methyltransferase activity"/>
    <property type="evidence" value="ECO:0007669"/>
    <property type="project" value="TreeGrafter"/>
</dbReference>
<accession>A0A9P5HLY3</accession>
<dbReference type="Pfam" id="PF01209">
    <property type="entry name" value="Ubie_methyltran"/>
    <property type="match status" value="1"/>
</dbReference>
<dbReference type="SUPFAM" id="SSF53335">
    <property type="entry name" value="S-adenosyl-L-methionine-dependent methyltransferases"/>
    <property type="match status" value="1"/>
</dbReference>